<dbReference type="Proteomes" id="UP001417504">
    <property type="component" value="Unassembled WGS sequence"/>
</dbReference>
<evidence type="ECO:0000259" key="2">
    <source>
        <dbReference type="SMART" id="SM00256"/>
    </source>
</evidence>
<evidence type="ECO:0000313" key="4">
    <source>
        <dbReference type="Proteomes" id="UP001417504"/>
    </source>
</evidence>
<dbReference type="InterPro" id="IPR050942">
    <property type="entry name" value="F-box_BR-signaling"/>
</dbReference>
<feature type="domain" description="F-box" evidence="2">
    <location>
        <begin position="7"/>
        <end position="48"/>
    </location>
</feature>
<dbReference type="InterPro" id="IPR001810">
    <property type="entry name" value="F-box_dom"/>
</dbReference>
<dbReference type="SMART" id="SM00256">
    <property type="entry name" value="FBOX"/>
    <property type="match status" value="1"/>
</dbReference>
<feature type="compositionally biased region" description="Polar residues" evidence="1">
    <location>
        <begin position="458"/>
        <end position="470"/>
    </location>
</feature>
<accession>A0AAP0JQA1</accession>
<feature type="region of interest" description="Disordered" evidence="1">
    <location>
        <begin position="381"/>
        <end position="483"/>
    </location>
</feature>
<dbReference type="PANTHER" id="PTHR44259">
    <property type="entry name" value="OS07G0183000 PROTEIN-RELATED"/>
    <property type="match status" value="1"/>
</dbReference>
<feature type="compositionally biased region" description="Polar residues" evidence="1">
    <location>
        <begin position="436"/>
        <end position="448"/>
    </location>
</feature>
<keyword evidence="4" id="KW-1185">Reference proteome</keyword>
<name>A0AAP0JQA1_9MAGN</name>
<dbReference type="Pfam" id="PF03478">
    <property type="entry name" value="Beta-prop_KIB1-4"/>
    <property type="match status" value="1"/>
</dbReference>
<dbReference type="Pfam" id="PF00646">
    <property type="entry name" value="F-box"/>
    <property type="match status" value="1"/>
</dbReference>
<proteinExistence type="predicted"/>
<gene>
    <name evidence="3" type="ORF">Sjap_007679</name>
</gene>
<organism evidence="3 4">
    <name type="scientific">Stephania japonica</name>
    <dbReference type="NCBI Taxonomy" id="461633"/>
    <lineage>
        <taxon>Eukaryota</taxon>
        <taxon>Viridiplantae</taxon>
        <taxon>Streptophyta</taxon>
        <taxon>Embryophyta</taxon>
        <taxon>Tracheophyta</taxon>
        <taxon>Spermatophyta</taxon>
        <taxon>Magnoliopsida</taxon>
        <taxon>Ranunculales</taxon>
        <taxon>Menispermaceae</taxon>
        <taxon>Menispermoideae</taxon>
        <taxon>Cissampelideae</taxon>
        <taxon>Stephania</taxon>
    </lineage>
</organism>
<protein>
    <recommendedName>
        <fullName evidence="2">F-box domain-containing protein</fullName>
    </recommendedName>
</protein>
<dbReference type="AlphaFoldDB" id="A0AAP0JQA1"/>
<dbReference type="InterPro" id="IPR005174">
    <property type="entry name" value="KIB1-4_b-propeller"/>
</dbReference>
<comment type="caution">
    <text evidence="3">The sequence shown here is derived from an EMBL/GenBank/DDBJ whole genome shotgun (WGS) entry which is preliminary data.</text>
</comment>
<sequence length="553" mass="62988">MDQYTKLPDDILHVIMNKLSSLVCHAAFRSVCQSWRSFSLQHYPYLVLPHQPPWLMCPKSVSPPSRLCDLYTLDDSKQFYQFELPEGCNPGWCSGTWMILFEGKRYRVWNPLSLINILLPELVDESESEITCNKIVVSCPGPLIKNANDVVFGLIYNHSKLAYTRLGDKAWTLVEVEFLHRLPRPSKETMTFNNVIFCNGKLYAVNNFGFIFVCEEGVHAPCYNDYHRIRRAKAIMLIDNSHKIRELGPVVKTCNIMQYLVDVDGDLMHVLKFSIQGKSLKNYFRILKLDFTERKSYLVTKSDLGDHSLFLSATDCSASAIVSKTNWVYLRVDYENGVEGVGVNYQFMAFDYFGDEQNSSILLQVDKCDFGCQPPTLIIPGHTNRLKPSSMHRLEEGNTSTTERTPPTEDCVHTDTTPQMSTTKHTLATDEDSVHTDTTPQMSTTEHTLATDEDSVHTDTTPQMSTTEHTLATDEDSVHTDTTPQMSTIEHTLATDEDSVHTDTTLRVHTDDRVIHHGMHKLASRVKNERRSVWAFLRSIVCLECHSTLEDPF</sequence>
<evidence type="ECO:0000256" key="1">
    <source>
        <dbReference type="SAM" id="MobiDB-lite"/>
    </source>
</evidence>
<feature type="compositionally biased region" description="Polar residues" evidence="1">
    <location>
        <begin position="414"/>
        <end position="426"/>
    </location>
</feature>
<dbReference type="EMBL" id="JBBNAE010000003">
    <property type="protein sequence ID" value="KAK9137085.1"/>
    <property type="molecule type" value="Genomic_DNA"/>
</dbReference>
<reference evidence="3 4" key="1">
    <citation type="submission" date="2024-01" db="EMBL/GenBank/DDBJ databases">
        <title>Genome assemblies of Stephania.</title>
        <authorList>
            <person name="Yang L."/>
        </authorList>
    </citation>
    <scope>NUCLEOTIDE SEQUENCE [LARGE SCALE GENOMIC DNA]</scope>
    <source>
        <strain evidence="3">QJT</strain>
        <tissue evidence="3">Leaf</tissue>
    </source>
</reference>
<evidence type="ECO:0000313" key="3">
    <source>
        <dbReference type="EMBL" id="KAK9137085.1"/>
    </source>
</evidence>